<keyword evidence="2" id="KW-1185">Reference proteome</keyword>
<gene>
    <name evidence="1" type="ORF">HD597_003986</name>
</gene>
<evidence type="ECO:0000313" key="2">
    <source>
        <dbReference type="Proteomes" id="UP001139648"/>
    </source>
</evidence>
<name>A0A9X2K4V4_9ACTN</name>
<dbReference type="AlphaFoldDB" id="A0A9X2K4V4"/>
<proteinExistence type="predicted"/>
<dbReference type="RefSeq" id="WP_253744118.1">
    <property type="nucleotide sequence ID" value="NZ_BAABKA010000090.1"/>
</dbReference>
<sequence>MKLVLGRDDLAVAAASAIRGTGTQVERLDVRPVHKAARGMIGQGSVDICELPIVTLLQAVAHDHPVILLPVTVLARAQHQTLVTCGDLTVENVQGRSVGVRSWSQTTGVWMRGILAEEYGVDLRRVDWVVYEGGHVDEHHDPSWVRRAPEGGRLQADFLDGSLDFGIMGNELPTDHRIRTAIPDAAQAAAEWTERNGFLPLNHVVGVTEKAAREHSAAVLAAYGAMREITSDAVGFEALRAAVTRVAAFALEQEVLPRPVDFDEWVARSCEALGATEGRL</sequence>
<evidence type="ECO:0000313" key="1">
    <source>
        <dbReference type="EMBL" id="MCP2356966.1"/>
    </source>
</evidence>
<dbReference type="EMBL" id="JAMZEB010000002">
    <property type="protein sequence ID" value="MCP2356966.1"/>
    <property type="molecule type" value="Genomic_DNA"/>
</dbReference>
<dbReference type="GO" id="GO:0018796">
    <property type="term" value="F:4,5-dihydroxyphthalate decarboxylase activity"/>
    <property type="evidence" value="ECO:0007669"/>
    <property type="project" value="UniProtKB-EC"/>
</dbReference>
<organism evidence="1 2">
    <name type="scientific">Nonomuraea thailandensis</name>
    <dbReference type="NCBI Taxonomy" id="1188745"/>
    <lineage>
        <taxon>Bacteria</taxon>
        <taxon>Bacillati</taxon>
        <taxon>Actinomycetota</taxon>
        <taxon>Actinomycetes</taxon>
        <taxon>Streptosporangiales</taxon>
        <taxon>Streptosporangiaceae</taxon>
        <taxon>Nonomuraea</taxon>
    </lineage>
</organism>
<dbReference type="SUPFAM" id="SSF53850">
    <property type="entry name" value="Periplasmic binding protein-like II"/>
    <property type="match status" value="1"/>
</dbReference>
<reference evidence="1" key="1">
    <citation type="submission" date="2022-06" db="EMBL/GenBank/DDBJ databases">
        <title>Sequencing the genomes of 1000 actinobacteria strains.</title>
        <authorList>
            <person name="Klenk H.-P."/>
        </authorList>
    </citation>
    <scope>NUCLEOTIDE SEQUENCE</scope>
    <source>
        <strain evidence="1">DSM 46694</strain>
    </source>
</reference>
<protein>
    <submittedName>
        <fullName evidence="1">4,5-dihydroxyphthalate decarboxylase</fullName>
        <ecNumber evidence="1">4.1.1.55</ecNumber>
    </submittedName>
</protein>
<dbReference type="Proteomes" id="UP001139648">
    <property type="component" value="Unassembled WGS sequence"/>
</dbReference>
<accession>A0A9X2K4V4</accession>
<keyword evidence="1" id="KW-0456">Lyase</keyword>
<dbReference type="EC" id="4.1.1.55" evidence="1"/>
<comment type="caution">
    <text evidence="1">The sequence shown here is derived from an EMBL/GenBank/DDBJ whole genome shotgun (WGS) entry which is preliminary data.</text>
</comment>